<gene>
    <name evidence="1" type="ORF">RhiirC2_755075</name>
</gene>
<sequence>MHQLKINAAQNGIYWSGYKNLECLLNGSLQGFLIHTSTLYDKLFYKKLSDKFWLTESQIRAAKRICTDYRKYEYREHKHSCS</sequence>
<organism evidence="1 2">
    <name type="scientific">Rhizophagus irregularis</name>
    <dbReference type="NCBI Taxonomy" id="588596"/>
    <lineage>
        <taxon>Eukaryota</taxon>
        <taxon>Fungi</taxon>
        <taxon>Fungi incertae sedis</taxon>
        <taxon>Mucoromycota</taxon>
        <taxon>Glomeromycotina</taxon>
        <taxon>Glomeromycetes</taxon>
        <taxon>Glomerales</taxon>
        <taxon>Glomeraceae</taxon>
        <taxon>Rhizophagus</taxon>
    </lineage>
</organism>
<evidence type="ECO:0000313" key="1">
    <source>
        <dbReference type="EMBL" id="PKK65397.1"/>
    </source>
</evidence>
<protein>
    <submittedName>
        <fullName evidence="1">Uncharacterized protein</fullName>
    </submittedName>
</protein>
<proteinExistence type="predicted"/>
<reference evidence="1 2" key="1">
    <citation type="submission" date="2016-04" db="EMBL/GenBank/DDBJ databases">
        <title>Genome analyses suggest a sexual origin of heterokaryosis in a supposedly ancient asexual fungus.</title>
        <authorList>
            <person name="Ropars J."/>
            <person name="Sedzielewska K."/>
            <person name="Noel J."/>
            <person name="Charron P."/>
            <person name="Farinelli L."/>
            <person name="Marton T."/>
            <person name="Kruger M."/>
            <person name="Pelin A."/>
            <person name="Brachmann A."/>
            <person name="Corradi N."/>
        </authorList>
    </citation>
    <scope>NUCLEOTIDE SEQUENCE [LARGE SCALE GENOMIC DNA]</scope>
    <source>
        <strain evidence="1 2">C2</strain>
    </source>
</reference>
<comment type="caution">
    <text evidence="1">The sequence shown here is derived from an EMBL/GenBank/DDBJ whole genome shotgun (WGS) entry which is preliminary data.</text>
</comment>
<dbReference type="Proteomes" id="UP000233469">
    <property type="component" value="Unassembled WGS sequence"/>
</dbReference>
<dbReference type="EMBL" id="LLXL01001268">
    <property type="protein sequence ID" value="PKK65397.1"/>
    <property type="molecule type" value="Genomic_DNA"/>
</dbReference>
<name>A0A2N1MUW2_9GLOM</name>
<dbReference type="AlphaFoldDB" id="A0A2N1MUW2"/>
<dbReference type="VEuPathDB" id="FungiDB:RhiirFUN_019287"/>
<accession>A0A2N1MUW2</accession>
<evidence type="ECO:0000313" key="2">
    <source>
        <dbReference type="Proteomes" id="UP000233469"/>
    </source>
</evidence>
<reference evidence="1 2" key="2">
    <citation type="submission" date="2017-10" db="EMBL/GenBank/DDBJ databases">
        <title>Extensive intraspecific genome diversity in a model arbuscular mycorrhizal fungus.</title>
        <authorList>
            <person name="Chen E.C.H."/>
            <person name="Morin E."/>
            <person name="Baudet D."/>
            <person name="Noel J."/>
            <person name="Ndikumana S."/>
            <person name="Charron P."/>
            <person name="St-Onge C."/>
            <person name="Giorgi J."/>
            <person name="Grigoriev I.V."/>
            <person name="Roux C."/>
            <person name="Martin F.M."/>
            <person name="Corradi N."/>
        </authorList>
    </citation>
    <scope>NUCLEOTIDE SEQUENCE [LARGE SCALE GENOMIC DNA]</scope>
    <source>
        <strain evidence="1 2">C2</strain>
    </source>
</reference>